<dbReference type="OrthoDB" id="429728at2759"/>
<evidence type="ECO:0000313" key="2">
    <source>
        <dbReference type="Proteomes" id="UP000604046"/>
    </source>
</evidence>
<comment type="caution">
    <text evidence="1">The sequence shown here is derived from an EMBL/GenBank/DDBJ whole genome shotgun (WGS) entry which is preliminary data.</text>
</comment>
<dbReference type="AlphaFoldDB" id="A0A812I3A0"/>
<organism evidence="1 2">
    <name type="scientific">Symbiodinium natans</name>
    <dbReference type="NCBI Taxonomy" id="878477"/>
    <lineage>
        <taxon>Eukaryota</taxon>
        <taxon>Sar</taxon>
        <taxon>Alveolata</taxon>
        <taxon>Dinophyceae</taxon>
        <taxon>Suessiales</taxon>
        <taxon>Symbiodiniaceae</taxon>
        <taxon>Symbiodinium</taxon>
    </lineage>
</organism>
<proteinExistence type="predicted"/>
<dbReference type="Proteomes" id="UP000604046">
    <property type="component" value="Unassembled WGS sequence"/>
</dbReference>
<dbReference type="EMBL" id="CAJNDS010000165">
    <property type="protein sequence ID" value="CAE6972909.1"/>
    <property type="molecule type" value="Genomic_DNA"/>
</dbReference>
<reference evidence="1" key="1">
    <citation type="submission" date="2021-02" db="EMBL/GenBank/DDBJ databases">
        <authorList>
            <person name="Dougan E. K."/>
            <person name="Rhodes N."/>
            <person name="Thang M."/>
            <person name="Chan C."/>
        </authorList>
    </citation>
    <scope>NUCLEOTIDE SEQUENCE</scope>
</reference>
<gene>
    <name evidence="1" type="ORF">SNAT2548_LOCUS2756</name>
</gene>
<sequence>MEGTSQCAFESSVSDDEFEDLLQDQIPVSWNVRGDSSREAFDQPECVAVGAFAVGLAQPRQRFTMDTTGLNLCHMVGTNSTTEEERASGNVATLDDLTNAKHFASTHVRLWGDSEAPTLRPSLAFAGQRRKGTLSKKFWKQSVAFYPAARDMTRRWQPVDAGHAQRYKQLLATAVDDLLDEALYQQFEDGIATARDKRCMRRRRVAQAFEEIASERFNSARQRSWEKTGFLLARAAVQLSSHQRKTFEDFSVVVRLRRVNPWFVEWWLQWPEGAEPPPSEDICQNCPALRPTCRSTELSAIVCDRGDFVPQLLNLLRGDGQEAQETEENHRCAPAYLYKYVVRLLFMISEPLQHLPDPRFSTHPASNPHLLPRATAAADRIAFAEALTEDRLKELRHPWLKEEGVVVEPGLVADVSEDMDCLRMVGGEVQKQPVAVRFVAWEYTKNDQRKLCYLFVCPEEPALKKDGWRKPDLVDAAGWITHPLRRCCWPWPEEMEGIGPVDVRSMCCGDVPIYRRMIQEVAKPAGQLRDELGAMNVTDYRSFVLKALDYFAD</sequence>
<name>A0A812I3A0_9DINO</name>
<accession>A0A812I3A0</accession>
<evidence type="ECO:0000313" key="1">
    <source>
        <dbReference type="EMBL" id="CAE6972909.1"/>
    </source>
</evidence>
<protein>
    <submittedName>
        <fullName evidence="1">Uncharacterized protein</fullName>
    </submittedName>
</protein>
<keyword evidence="2" id="KW-1185">Reference proteome</keyword>